<feature type="transmembrane region" description="Helical" evidence="7">
    <location>
        <begin position="213"/>
        <end position="235"/>
    </location>
</feature>
<evidence type="ECO:0000256" key="2">
    <source>
        <dbReference type="ARBA" id="ARBA00022475"/>
    </source>
</evidence>
<keyword evidence="11" id="KW-1185">Reference proteome</keyword>
<keyword evidence="4 7" id="KW-1133">Transmembrane helix</keyword>
<dbReference type="PANTHER" id="PTHR34390">
    <property type="entry name" value="UPF0442 PROTEIN YJJB-RELATED"/>
    <property type="match status" value="1"/>
</dbReference>
<dbReference type="Proteomes" id="UP000501945">
    <property type="component" value="Chromosome"/>
</dbReference>
<dbReference type="GeneID" id="93294994"/>
<dbReference type="InterPro" id="IPR010619">
    <property type="entry name" value="ThrE-like_N"/>
</dbReference>
<dbReference type="GO" id="GO:0005886">
    <property type="term" value="C:plasma membrane"/>
    <property type="evidence" value="ECO:0007669"/>
    <property type="project" value="UniProtKB-SubCell"/>
</dbReference>
<feature type="transmembrane region" description="Helical" evidence="7">
    <location>
        <begin position="157"/>
        <end position="176"/>
    </location>
</feature>
<comment type="similarity">
    <text evidence="6">Belongs to the ThrE exporter (TC 2.A.79) family.</text>
</comment>
<dbReference type="Proteomes" id="UP000501558">
    <property type="component" value="Chromosome"/>
</dbReference>
<dbReference type="PANTHER" id="PTHR34390:SF2">
    <property type="entry name" value="SUCCINATE TRANSPORTER SUBUNIT YJJP-RELATED"/>
    <property type="match status" value="1"/>
</dbReference>
<gene>
    <name evidence="10" type="ORF">GU334_04645</name>
    <name evidence="9" type="ORF">GU336_07250</name>
</gene>
<reference evidence="11 12" key="1">
    <citation type="submission" date="2019-12" db="EMBL/GenBank/DDBJ databases">
        <title>Whole genome sequences of Lactococcus raffinolactis strains isolated from sewage.</title>
        <authorList>
            <person name="Ybazeta G."/>
            <person name="Ross M."/>
            <person name="Brabant-Kirwan D."/>
            <person name="Saleh M."/>
            <person name="Dillon J.A."/>
            <person name="Splinter K."/>
            <person name="Nokhbeh R."/>
        </authorList>
    </citation>
    <scope>NUCLEOTIDE SEQUENCE [LARGE SCALE GENOMIC DNA]</scope>
    <source>
        <strain evidence="10 11">Lr_19_14</strain>
        <strain evidence="9 12">Lr_19_5</strain>
    </source>
</reference>
<dbReference type="GO" id="GO:0022857">
    <property type="term" value="F:transmembrane transporter activity"/>
    <property type="evidence" value="ECO:0007669"/>
    <property type="project" value="InterPro"/>
</dbReference>
<evidence type="ECO:0000259" key="8">
    <source>
        <dbReference type="Pfam" id="PF06738"/>
    </source>
</evidence>
<keyword evidence="3 7" id="KW-0812">Transmembrane</keyword>
<dbReference type="RefSeq" id="WP_061775196.1">
    <property type="nucleotide sequence ID" value="NZ_BAAAXH010000005.1"/>
</dbReference>
<dbReference type="EMBL" id="CP047616">
    <property type="protein sequence ID" value="QIW53954.1"/>
    <property type="molecule type" value="Genomic_DNA"/>
</dbReference>
<proteinExistence type="inferred from homology"/>
<feature type="transmembrane region" description="Helical" evidence="7">
    <location>
        <begin position="247"/>
        <end position="267"/>
    </location>
</feature>
<evidence type="ECO:0000256" key="5">
    <source>
        <dbReference type="ARBA" id="ARBA00023136"/>
    </source>
</evidence>
<keyword evidence="5 7" id="KW-0472">Membrane</keyword>
<sequence length="268" mass="29139">MEIVTTKLNDEALAPHISEAHLLMDACLLAGEILMANGSEITRVEDVILRIGRAAGIEKIQVYALLNAITVSFPTQGLTQMRAIPPRIQTMDMEKIVAVNDLTRKFTAHKIVLTDLYDCLEKIDVTIPTFPVWLQVLAATSVSVPLMVMLTRTAAPINLGLTAVSSCLAYTIYLAIRSRFNMRYFALFVASLMISLIMLVSSHLLKSPFDPDIVIVGAIMPFVPGVALTNAVREIMAGNFISGQGRIIEALLSAASVGLGIALLSFFY</sequence>
<evidence type="ECO:0000256" key="3">
    <source>
        <dbReference type="ARBA" id="ARBA00022692"/>
    </source>
</evidence>
<name>A0A5R9CJ73_9LACT</name>
<dbReference type="InterPro" id="IPR050539">
    <property type="entry name" value="ThrE_Dicarb/AminoAcid_Exp"/>
</dbReference>
<evidence type="ECO:0000256" key="7">
    <source>
        <dbReference type="SAM" id="Phobius"/>
    </source>
</evidence>
<feature type="domain" description="Threonine/serine exporter-like N-terminal" evidence="8">
    <location>
        <begin position="26"/>
        <end position="264"/>
    </location>
</feature>
<evidence type="ECO:0000313" key="12">
    <source>
        <dbReference type="Proteomes" id="UP000501945"/>
    </source>
</evidence>
<evidence type="ECO:0000256" key="4">
    <source>
        <dbReference type="ARBA" id="ARBA00022989"/>
    </source>
</evidence>
<feature type="transmembrane region" description="Helical" evidence="7">
    <location>
        <begin position="183"/>
        <end position="201"/>
    </location>
</feature>
<evidence type="ECO:0000256" key="6">
    <source>
        <dbReference type="ARBA" id="ARBA00034125"/>
    </source>
</evidence>
<keyword evidence="2" id="KW-1003">Cell membrane</keyword>
<evidence type="ECO:0000313" key="11">
    <source>
        <dbReference type="Proteomes" id="UP000501558"/>
    </source>
</evidence>
<evidence type="ECO:0000256" key="1">
    <source>
        <dbReference type="ARBA" id="ARBA00004651"/>
    </source>
</evidence>
<comment type="subcellular location">
    <subcellularLocation>
        <location evidence="1">Cell membrane</location>
        <topology evidence="1">Multi-pass membrane protein</topology>
    </subcellularLocation>
</comment>
<evidence type="ECO:0000313" key="9">
    <source>
        <dbReference type="EMBL" id="QIW53954.1"/>
    </source>
</evidence>
<dbReference type="OrthoDB" id="9813917at2"/>
<protein>
    <submittedName>
        <fullName evidence="9">Threonine/serine exporter family protein</fullName>
    </submittedName>
</protein>
<dbReference type="AlphaFoldDB" id="A0A5R9CJ73"/>
<dbReference type="Pfam" id="PF06738">
    <property type="entry name" value="ThrE"/>
    <property type="match status" value="1"/>
</dbReference>
<organism evidence="9 12">
    <name type="scientific">Pseudolactococcus raffinolactis</name>
    <dbReference type="NCBI Taxonomy" id="1366"/>
    <lineage>
        <taxon>Bacteria</taxon>
        <taxon>Bacillati</taxon>
        <taxon>Bacillota</taxon>
        <taxon>Bacilli</taxon>
        <taxon>Lactobacillales</taxon>
        <taxon>Streptococcaceae</taxon>
        <taxon>Pseudolactococcus</taxon>
    </lineage>
</organism>
<dbReference type="GO" id="GO:0015744">
    <property type="term" value="P:succinate transport"/>
    <property type="evidence" value="ECO:0007669"/>
    <property type="project" value="TreeGrafter"/>
</dbReference>
<accession>A0A5R9CJ73</accession>
<dbReference type="EMBL" id="CP047628">
    <property type="protein sequence ID" value="QIW58229.1"/>
    <property type="molecule type" value="Genomic_DNA"/>
</dbReference>
<evidence type="ECO:0000313" key="10">
    <source>
        <dbReference type="EMBL" id="QIW58229.1"/>
    </source>
</evidence>